<dbReference type="InterPro" id="IPR040632">
    <property type="entry name" value="Sulfotransfer_4"/>
</dbReference>
<proteinExistence type="predicted"/>
<feature type="region of interest" description="Disordered" evidence="1">
    <location>
        <begin position="195"/>
        <end position="215"/>
    </location>
</feature>
<evidence type="ECO:0000313" key="3">
    <source>
        <dbReference type="Proteomes" id="UP001500630"/>
    </source>
</evidence>
<accession>A0ABP6ZNE5</accession>
<comment type="caution">
    <text evidence="2">The sequence shown here is derived from an EMBL/GenBank/DDBJ whole genome shotgun (WGS) entry which is preliminary data.</text>
</comment>
<dbReference type="EMBL" id="BAABDQ010000051">
    <property type="protein sequence ID" value="GAA3614811.1"/>
    <property type="molecule type" value="Genomic_DNA"/>
</dbReference>
<dbReference type="Gene3D" id="3.40.50.300">
    <property type="entry name" value="P-loop containing nucleotide triphosphate hydrolases"/>
    <property type="match status" value="1"/>
</dbReference>
<sequence length="215" mass="23864">MISVIGAGLPRTGTTSLKAALERLGFGPCHHMQEIGTHPEQAQRWRQSLEGPVDWSSVLAGYRAAVDWPSAYFWRPLAQCYPDAKVILTIRDPHAWYASLRDTVFALLTNPSALPGDLQPVITGMRPLLGRIWSETFGTTLDEPMPEERHAVQVFQRHTAEVTGALPAGRILIYESGQGWEPLCDFLGVPVPAEPYPRLNDRQSAQTRLRGAAER</sequence>
<reference evidence="3" key="1">
    <citation type="journal article" date="2019" name="Int. J. Syst. Evol. Microbiol.">
        <title>The Global Catalogue of Microorganisms (GCM) 10K type strain sequencing project: providing services to taxonomists for standard genome sequencing and annotation.</title>
        <authorList>
            <consortium name="The Broad Institute Genomics Platform"/>
            <consortium name="The Broad Institute Genome Sequencing Center for Infectious Disease"/>
            <person name="Wu L."/>
            <person name="Ma J."/>
        </authorList>
    </citation>
    <scope>NUCLEOTIDE SEQUENCE [LARGE SCALE GENOMIC DNA]</scope>
    <source>
        <strain evidence="3">JCM 17326</strain>
    </source>
</reference>
<evidence type="ECO:0000313" key="2">
    <source>
        <dbReference type="EMBL" id="GAA3614811.1"/>
    </source>
</evidence>
<dbReference type="SUPFAM" id="SSF52540">
    <property type="entry name" value="P-loop containing nucleoside triphosphate hydrolases"/>
    <property type="match status" value="1"/>
</dbReference>
<dbReference type="RefSeq" id="WP_345576858.1">
    <property type="nucleotide sequence ID" value="NZ_BAABDQ010000051.1"/>
</dbReference>
<name>A0ABP6ZNE5_9ACTN</name>
<dbReference type="InterPro" id="IPR027417">
    <property type="entry name" value="P-loop_NTPase"/>
</dbReference>
<dbReference type="Pfam" id="PF17784">
    <property type="entry name" value="Sulfotransfer_4"/>
    <property type="match status" value="1"/>
</dbReference>
<dbReference type="Proteomes" id="UP001500630">
    <property type="component" value="Unassembled WGS sequence"/>
</dbReference>
<protein>
    <submittedName>
        <fullName evidence="2">Sulfotransferase family protein</fullName>
    </submittedName>
</protein>
<dbReference type="PANTHER" id="PTHR36978:SF4">
    <property type="entry name" value="P-LOOP CONTAINING NUCLEOSIDE TRIPHOSPHATE HYDROLASE PROTEIN"/>
    <property type="match status" value="1"/>
</dbReference>
<evidence type="ECO:0000256" key="1">
    <source>
        <dbReference type="SAM" id="MobiDB-lite"/>
    </source>
</evidence>
<gene>
    <name evidence="2" type="ORF">GCM10022419_120050</name>
</gene>
<organism evidence="2 3">
    <name type="scientific">Nonomuraea rosea</name>
    <dbReference type="NCBI Taxonomy" id="638574"/>
    <lineage>
        <taxon>Bacteria</taxon>
        <taxon>Bacillati</taxon>
        <taxon>Actinomycetota</taxon>
        <taxon>Actinomycetes</taxon>
        <taxon>Streptosporangiales</taxon>
        <taxon>Streptosporangiaceae</taxon>
        <taxon>Nonomuraea</taxon>
    </lineage>
</organism>
<keyword evidence="3" id="KW-1185">Reference proteome</keyword>
<dbReference type="PANTHER" id="PTHR36978">
    <property type="entry name" value="P-LOOP CONTAINING NUCLEOTIDE TRIPHOSPHATE HYDROLASE"/>
    <property type="match status" value="1"/>
</dbReference>